<dbReference type="OrthoDB" id="3672634at2759"/>
<dbReference type="Proteomes" id="UP000799753">
    <property type="component" value="Unassembled WGS sequence"/>
</dbReference>
<name>A0A6A6RUF2_9PLEO</name>
<evidence type="ECO:0000313" key="3">
    <source>
        <dbReference type="Proteomes" id="UP000799753"/>
    </source>
</evidence>
<keyword evidence="3" id="KW-1185">Reference proteome</keyword>
<feature type="compositionally biased region" description="Pro residues" evidence="1">
    <location>
        <begin position="324"/>
        <end position="338"/>
    </location>
</feature>
<feature type="compositionally biased region" description="Pro residues" evidence="1">
    <location>
        <begin position="366"/>
        <end position="382"/>
    </location>
</feature>
<feature type="region of interest" description="Disordered" evidence="1">
    <location>
        <begin position="149"/>
        <end position="423"/>
    </location>
</feature>
<dbReference type="AlphaFoldDB" id="A0A6A6RUF2"/>
<dbReference type="PRINTS" id="PR01217">
    <property type="entry name" value="PRICHEXTENSN"/>
</dbReference>
<evidence type="ECO:0000313" key="2">
    <source>
        <dbReference type="EMBL" id="KAF2637888.1"/>
    </source>
</evidence>
<proteinExistence type="predicted"/>
<reference evidence="2" key="1">
    <citation type="journal article" date="2020" name="Stud. Mycol.">
        <title>101 Dothideomycetes genomes: a test case for predicting lifestyles and emergence of pathogens.</title>
        <authorList>
            <person name="Haridas S."/>
            <person name="Albert R."/>
            <person name="Binder M."/>
            <person name="Bloem J."/>
            <person name="Labutti K."/>
            <person name="Salamov A."/>
            <person name="Andreopoulos B."/>
            <person name="Baker S."/>
            <person name="Barry K."/>
            <person name="Bills G."/>
            <person name="Bluhm B."/>
            <person name="Cannon C."/>
            <person name="Castanera R."/>
            <person name="Culley D."/>
            <person name="Daum C."/>
            <person name="Ezra D."/>
            <person name="Gonzalez J."/>
            <person name="Henrissat B."/>
            <person name="Kuo A."/>
            <person name="Liang C."/>
            <person name="Lipzen A."/>
            <person name="Lutzoni F."/>
            <person name="Magnuson J."/>
            <person name="Mondo S."/>
            <person name="Nolan M."/>
            <person name="Ohm R."/>
            <person name="Pangilinan J."/>
            <person name="Park H.-J."/>
            <person name="Ramirez L."/>
            <person name="Alfaro M."/>
            <person name="Sun H."/>
            <person name="Tritt A."/>
            <person name="Yoshinaga Y."/>
            <person name="Zwiers L.-H."/>
            <person name="Turgeon B."/>
            <person name="Goodwin S."/>
            <person name="Spatafora J."/>
            <person name="Crous P."/>
            <person name="Grigoriev I."/>
        </authorList>
    </citation>
    <scope>NUCLEOTIDE SEQUENCE</scope>
    <source>
        <strain evidence="2">CBS 473.64</strain>
    </source>
</reference>
<dbReference type="EMBL" id="MU006792">
    <property type="protein sequence ID" value="KAF2637888.1"/>
    <property type="molecule type" value="Genomic_DNA"/>
</dbReference>
<evidence type="ECO:0000256" key="1">
    <source>
        <dbReference type="SAM" id="MobiDB-lite"/>
    </source>
</evidence>
<organism evidence="2 3">
    <name type="scientific">Massarina eburnea CBS 473.64</name>
    <dbReference type="NCBI Taxonomy" id="1395130"/>
    <lineage>
        <taxon>Eukaryota</taxon>
        <taxon>Fungi</taxon>
        <taxon>Dikarya</taxon>
        <taxon>Ascomycota</taxon>
        <taxon>Pezizomycotina</taxon>
        <taxon>Dothideomycetes</taxon>
        <taxon>Pleosporomycetidae</taxon>
        <taxon>Pleosporales</taxon>
        <taxon>Massarineae</taxon>
        <taxon>Massarinaceae</taxon>
        <taxon>Massarina</taxon>
    </lineage>
</organism>
<gene>
    <name evidence="2" type="ORF">P280DRAFT_552021</name>
</gene>
<sequence>MRRFNQKGKYPILEWVSPPPRPFDSHDDFVEWARVESENGSPDANNWYLQMIDTGEEFGGWIQRPGTNKWSPYLCPKGRGMYGNGKWSFYDNPAAEEINKAQKAAKKAGMKKTKPIPAALLQVMARQDNLMRAGLLPSRFNRLAQLVQPGQIGRPGAGGPSRNRAGNMGGNFGGPQQATPFNGGLGSQFQPGFGQPSAGPSRATGGSRRSSMNDPRVSGLGRDHTEVNGMQTDDPRFFRQNNRNAGPPNSRPIPRTQGSGSMRGGGGPSRASGGHRKKRSGGGGFGKNDDPLAGWQQASQNWAAPKNDGPKSVPEATVYDDGSAPPPPPPPPPPPLPPQRKAQKQKRRPPSPPPLPKKDQRRGRSPNPPRQRSPPLQKPPTPAQAQTSGAPTLTPELLKAHPKGDTRFPPPHISSSTPRKLTTDDGRRLFYTLLYQNACADAKEMEKSLVDEAKKNRKLMSKDENPKMKCIQAFQSKKLELVSTGPRGKIWRVDDTAMDVVGCLLDMESVQLGAGIRERFELFGIGMKEIYEDILLISWPVKPPQ</sequence>
<protein>
    <submittedName>
        <fullName evidence="2">Uncharacterized protein</fullName>
    </submittedName>
</protein>
<accession>A0A6A6RUF2</accession>